<evidence type="ECO:0000313" key="3">
    <source>
        <dbReference type="Proteomes" id="UP000320314"/>
    </source>
</evidence>
<dbReference type="Pfam" id="PF16156">
    <property type="entry name" value="DUF4864"/>
    <property type="match status" value="1"/>
</dbReference>
<accession>A0A506UEL4</accession>
<protein>
    <submittedName>
        <fullName evidence="2">DUF4864 domain-containing protein</fullName>
    </submittedName>
</protein>
<evidence type="ECO:0000313" key="2">
    <source>
        <dbReference type="EMBL" id="TPW31325.1"/>
    </source>
</evidence>
<keyword evidence="3" id="KW-1185">Reference proteome</keyword>
<feature type="chain" id="PRO_5021455275" evidence="1">
    <location>
        <begin position="24"/>
        <end position="140"/>
    </location>
</feature>
<dbReference type="AlphaFoldDB" id="A0A506UEL4"/>
<evidence type="ECO:0000256" key="1">
    <source>
        <dbReference type="SAM" id="SignalP"/>
    </source>
</evidence>
<reference evidence="2 3" key="1">
    <citation type="submission" date="2019-06" db="EMBL/GenBank/DDBJ databases">
        <authorList>
            <person name="Li M."/>
        </authorList>
    </citation>
    <scope>NUCLEOTIDE SEQUENCE [LARGE SCALE GENOMIC DNA]</scope>
    <source>
        <strain evidence="2 3">BGMRC6574</strain>
    </source>
</reference>
<name>A0A506UEL4_9HYPH</name>
<dbReference type="OrthoDB" id="9130422at2"/>
<comment type="caution">
    <text evidence="2">The sequence shown here is derived from an EMBL/GenBank/DDBJ whole genome shotgun (WGS) entry which is preliminary data.</text>
</comment>
<sequence length="140" mass="15064">MNHSIRGLMAILLLAATCVPGLAGDGSKEAQTIIADQIQAFLNDDEEKAYSFAAPGIKQMYPTPDAFFEMVKRGYAPVYRPNNFTFGGSKVEAGGDTIIQSVLIHAPDGQDWTAIYRLERQPDGSLKISAVQMIKAAASA</sequence>
<dbReference type="EMBL" id="VHLH01000004">
    <property type="protein sequence ID" value="TPW31325.1"/>
    <property type="molecule type" value="Genomic_DNA"/>
</dbReference>
<organism evidence="2 3">
    <name type="scientific">Pararhizobium mangrovi</name>
    <dbReference type="NCBI Taxonomy" id="2590452"/>
    <lineage>
        <taxon>Bacteria</taxon>
        <taxon>Pseudomonadati</taxon>
        <taxon>Pseudomonadota</taxon>
        <taxon>Alphaproteobacteria</taxon>
        <taxon>Hyphomicrobiales</taxon>
        <taxon>Rhizobiaceae</taxon>
        <taxon>Rhizobium/Agrobacterium group</taxon>
        <taxon>Pararhizobium</taxon>
    </lineage>
</organism>
<gene>
    <name evidence="2" type="ORF">FJU11_03790</name>
</gene>
<feature type="signal peptide" evidence="1">
    <location>
        <begin position="1"/>
        <end position="23"/>
    </location>
</feature>
<proteinExistence type="predicted"/>
<dbReference type="Proteomes" id="UP000320314">
    <property type="component" value="Unassembled WGS sequence"/>
</dbReference>
<keyword evidence="1" id="KW-0732">Signal</keyword>
<dbReference type="InterPro" id="IPR032347">
    <property type="entry name" value="DUF4864"/>
</dbReference>